<accession>A0ABY5IQV3</accession>
<protein>
    <submittedName>
        <fullName evidence="2">Uncharacterized protein</fullName>
    </submittedName>
</protein>
<dbReference type="EMBL" id="CP101751">
    <property type="protein sequence ID" value="UUC44660.1"/>
    <property type="molecule type" value="Genomic_DNA"/>
</dbReference>
<evidence type="ECO:0000313" key="2">
    <source>
        <dbReference type="EMBL" id="UUC44660.1"/>
    </source>
</evidence>
<dbReference type="RefSeq" id="WP_256550338.1">
    <property type="nucleotide sequence ID" value="NZ_CP101751.1"/>
</dbReference>
<organism evidence="2 3">
    <name type="scientific">Flavobacterium cerinum</name>
    <dbReference type="NCBI Taxonomy" id="2502784"/>
    <lineage>
        <taxon>Bacteria</taxon>
        <taxon>Pseudomonadati</taxon>
        <taxon>Bacteroidota</taxon>
        <taxon>Flavobacteriia</taxon>
        <taxon>Flavobacteriales</taxon>
        <taxon>Flavobacteriaceae</taxon>
        <taxon>Flavobacterium</taxon>
    </lineage>
</organism>
<reference evidence="2" key="1">
    <citation type="submission" date="2022-07" db="EMBL/GenBank/DDBJ databases">
        <title>Isolation, identification, and degradation of a PFOSA degrading strain from sewage treatment plant.</title>
        <authorList>
            <person name="Zhang L."/>
            <person name="Huo Y."/>
        </authorList>
    </citation>
    <scope>NUCLEOTIDE SEQUENCE</scope>
    <source>
        <strain evidence="2">C1</strain>
    </source>
</reference>
<keyword evidence="1" id="KW-0472">Membrane</keyword>
<evidence type="ECO:0000313" key="3">
    <source>
        <dbReference type="Proteomes" id="UP001059844"/>
    </source>
</evidence>
<keyword evidence="3" id="KW-1185">Reference proteome</keyword>
<keyword evidence="1" id="KW-0812">Transmembrane</keyword>
<proteinExistence type="predicted"/>
<dbReference type="Proteomes" id="UP001059844">
    <property type="component" value="Chromosome"/>
</dbReference>
<name>A0ABY5IQV3_9FLAO</name>
<sequence length="69" mass="8434">MKTRSLSVIFLIMAIYSFTQLYFYFDDLDFTHQLFKTLIIVITVVIAVIMVGSYLNFYFFKRRRYINRK</sequence>
<gene>
    <name evidence="2" type="ORF">NOX80_13595</name>
</gene>
<feature type="transmembrane region" description="Helical" evidence="1">
    <location>
        <begin position="37"/>
        <end position="60"/>
    </location>
</feature>
<evidence type="ECO:0000256" key="1">
    <source>
        <dbReference type="SAM" id="Phobius"/>
    </source>
</evidence>
<keyword evidence="1" id="KW-1133">Transmembrane helix</keyword>
<feature type="transmembrane region" description="Helical" evidence="1">
    <location>
        <begin position="7"/>
        <end position="25"/>
    </location>
</feature>